<feature type="non-terminal residue" evidence="1">
    <location>
        <position position="1"/>
    </location>
</feature>
<dbReference type="AlphaFoldDB" id="A0A0V1EE58"/>
<dbReference type="EMBL" id="JYDR01000051">
    <property type="protein sequence ID" value="KRY71882.1"/>
    <property type="molecule type" value="Genomic_DNA"/>
</dbReference>
<comment type="caution">
    <text evidence="1">The sequence shown here is derived from an EMBL/GenBank/DDBJ whole genome shotgun (WGS) entry which is preliminary data.</text>
</comment>
<accession>A0A0V1EE58</accession>
<protein>
    <submittedName>
        <fullName evidence="1">Uncharacterized protein</fullName>
    </submittedName>
</protein>
<reference evidence="1 2" key="1">
    <citation type="submission" date="2015-01" db="EMBL/GenBank/DDBJ databases">
        <title>Evolution of Trichinella species and genotypes.</title>
        <authorList>
            <person name="Korhonen P.K."/>
            <person name="Edoardo P."/>
            <person name="Giuseppe L.R."/>
            <person name="Gasser R.B."/>
        </authorList>
    </citation>
    <scope>NUCLEOTIDE SEQUENCE [LARGE SCALE GENOMIC DNA]</scope>
    <source>
        <strain evidence="1">ISS13</strain>
    </source>
</reference>
<evidence type="ECO:0000313" key="2">
    <source>
        <dbReference type="Proteomes" id="UP000054632"/>
    </source>
</evidence>
<name>A0A0V1EE58_TRIPS</name>
<evidence type="ECO:0000313" key="1">
    <source>
        <dbReference type="EMBL" id="KRY71882.1"/>
    </source>
</evidence>
<organism evidence="1 2">
    <name type="scientific">Trichinella pseudospiralis</name>
    <name type="common">Parasitic roundworm</name>
    <dbReference type="NCBI Taxonomy" id="6337"/>
    <lineage>
        <taxon>Eukaryota</taxon>
        <taxon>Metazoa</taxon>
        <taxon>Ecdysozoa</taxon>
        <taxon>Nematoda</taxon>
        <taxon>Enoplea</taxon>
        <taxon>Dorylaimia</taxon>
        <taxon>Trichinellida</taxon>
        <taxon>Trichinellidae</taxon>
        <taxon>Trichinella</taxon>
    </lineage>
</organism>
<gene>
    <name evidence="1" type="ORF">T4A_13191</name>
</gene>
<proteinExistence type="predicted"/>
<dbReference type="Proteomes" id="UP000054632">
    <property type="component" value="Unassembled WGS sequence"/>
</dbReference>
<sequence length="92" mass="10872">LHTAVYVLVKRFCRFRYTEDHIWFIRFKNLFIRLVLADVSSLNTAGIDVSYSKLCFVKTPSFHFFKTYIYLHYNSFHDLSDASLPLSGRLSI</sequence>